<dbReference type="EMBL" id="BX284603">
    <property type="protein sequence ID" value="CCD70942.1"/>
    <property type="molecule type" value="Genomic_DNA"/>
</dbReference>
<sequence length="393" mass="45886">MSSLSKFIYTTSSHIKANYLFVSTTILAVEIILVITYNVIKAKIRKMRNTRVKKLHFIKFPVVVQKRIFNFMNTRDVFVLSLCSKKLAISVQNCKSAQQYMTQMCYKTFVRHQHQFVIENEYVLLLVPDLILKAGLWFWCKDFELEGVRFRVENGPDGSLILWSINSSFKTSHLAIDKRLRSIHRPTSEIHLNINSKDFTTCLPHIENINYAFLKNTSGINRRFKSADIEQLNMKNLVICNPIDGRFENDSGILNLNHLYLTNAGSTIDLPTWQFNGRHLWLSGANISNEDVIHCLELWQSGAAFQNLESLLIRTEKGYPLEPAMIYNQLDANPWDSDRRPQYYVFDENVRYFNFSNNCSKMDFARYLDIEGIEKMASIYIMPHCLELYVWKL</sequence>
<dbReference type="CTD" id="185557"/>
<evidence type="ECO:0000313" key="3">
    <source>
        <dbReference type="EMBL" id="CCD70942.1"/>
    </source>
</evidence>
<dbReference type="OMA" id="NTHIYRY"/>
<organism evidence="3 4">
    <name type="scientific">Caenorhabditis elegans</name>
    <dbReference type="NCBI Taxonomy" id="6239"/>
    <lineage>
        <taxon>Eukaryota</taxon>
        <taxon>Metazoa</taxon>
        <taxon>Ecdysozoa</taxon>
        <taxon>Nematoda</taxon>
        <taxon>Chromadorea</taxon>
        <taxon>Rhabditida</taxon>
        <taxon>Rhabditina</taxon>
        <taxon>Rhabditomorpha</taxon>
        <taxon>Rhabditoidea</taxon>
        <taxon>Rhabditidae</taxon>
        <taxon>Peloderinae</taxon>
        <taxon>Caenorhabditis</taxon>
    </lineage>
</organism>
<keyword evidence="1" id="KW-0812">Transmembrane</keyword>
<dbReference type="PROSITE" id="PS50181">
    <property type="entry name" value="FBOX"/>
    <property type="match status" value="1"/>
</dbReference>
<dbReference type="Pfam" id="PF00646">
    <property type="entry name" value="F-box"/>
    <property type="match status" value="1"/>
</dbReference>
<dbReference type="HOGENOM" id="CLU_708293_0_0_1"/>
<dbReference type="Proteomes" id="UP000001940">
    <property type="component" value="Chromosome III"/>
</dbReference>
<dbReference type="PANTHER" id="PTHR21503:SF8">
    <property type="entry name" value="F-BOX ASSOCIATED DOMAIN-CONTAINING PROTEIN-RELATED"/>
    <property type="match status" value="1"/>
</dbReference>
<dbReference type="InterPro" id="IPR001810">
    <property type="entry name" value="F-box_dom"/>
</dbReference>
<dbReference type="Bgee" id="WBGene00018245">
    <property type="expression patterns" value="Expressed in embryo and 2 other cell types or tissues"/>
</dbReference>
<dbReference type="PaxDb" id="6239-F40G9.9"/>
<accession>C3JXE4</accession>
<dbReference type="GeneID" id="185557"/>
<evidence type="ECO:0000256" key="1">
    <source>
        <dbReference type="SAM" id="Phobius"/>
    </source>
</evidence>
<evidence type="ECO:0000313" key="5">
    <source>
        <dbReference type="WormBase" id="F40G9.9"/>
    </source>
</evidence>
<dbReference type="RefSeq" id="NP_497166.3">
    <property type="nucleotide sequence ID" value="NM_064765.3"/>
</dbReference>
<keyword evidence="1" id="KW-0472">Membrane</keyword>
<keyword evidence="4" id="KW-1185">Reference proteome</keyword>
<dbReference type="PANTHER" id="PTHR21503">
    <property type="entry name" value="F-BOX-CONTAINING HYPOTHETICAL PROTEIN C.ELEGANS"/>
    <property type="match status" value="1"/>
</dbReference>
<dbReference type="OrthoDB" id="5907325at2759"/>
<dbReference type="InParanoid" id="C3JXE4"/>
<protein>
    <submittedName>
        <fullName evidence="3">F-box domain-containing protein</fullName>
    </submittedName>
</protein>
<name>C3JXE4_CAEEL</name>
<dbReference type="WormBase" id="F40G9.9">
    <property type="protein sequence ID" value="CE43725"/>
    <property type="gene ID" value="WBGene00018245"/>
</dbReference>
<evidence type="ECO:0000259" key="2">
    <source>
        <dbReference type="PROSITE" id="PS50181"/>
    </source>
</evidence>
<proteinExistence type="predicted"/>
<gene>
    <name evidence="3" type="ORF">CELE_F40G9.9</name>
    <name evidence="3 5" type="ORF">F40G9.9</name>
</gene>
<dbReference type="STRING" id="6239.F40G9.9.1"/>
<dbReference type="AlphaFoldDB" id="C3JXE4"/>
<feature type="domain" description="F-box" evidence="2">
    <location>
        <begin position="54"/>
        <end position="104"/>
    </location>
</feature>
<feature type="transmembrane region" description="Helical" evidence="1">
    <location>
        <begin position="20"/>
        <end position="40"/>
    </location>
</feature>
<dbReference type="KEGG" id="cel:CELE_F40G9.9"/>
<dbReference type="PhylomeDB" id="C3JXE4"/>
<evidence type="ECO:0000313" key="4">
    <source>
        <dbReference type="Proteomes" id="UP000001940"/>
    </source>
</evidence>
<dbReference type="AGR" id="WB:WBGene00018245"/>
<dbReference type="FunCoup" id="C3JXE4">
    <property type="interactions" value="3"/>
</dbReference>
<reference evidence="3 4" key="1">
    <citation type="journal article" date="1998" name="Science">
        <title>Genome sequence of the nematode C. elegans: a platform for investigating biology.</title>
        <authorList>
            <consortium name="The C. elegans sequencing consortium"/>
            <person name="Sulson J.E."/>
            <person name="Waterston R."/>
        </authorList>
    </citation>
    <scope>NUCLEOTIDE SEQUENCE [LARGE SCALE GENOMIC DNA]</scope>
    <source>
        <strain evidence="3 4">Bristol N2</strain>
    </source>
</reference>
<keyword evidence="1" id="KW-1133">Transmembrane helix</keyword>